<gene>
    <name evidence="3" type="ORF">Ato02nite_047340</name>
</gene>
<dbReference type="Proteomes" id="UP000677082">
    <property type="component" value="Unassembled WGS sequence"/>
</dbReference>
<feature type="region of interest" description="Disordered" evidence="1">
    <location>
        <begin position="348"/>
        <end position="367"/>
    </location>
</feature>
<evidence type="ECO:0000256" key="1">
    <source>
        <dbReference type="SAM" id="MobiDB-lite"/>
    </source>
</evidence>
<keyword evidence="2" id="KW-0472">Membrane</keyword>
<evidence type="ECO:0000313" key="3">
    <source>
        <dbReference type="EMBL" id="GIM92941.1"/>
    </source>
</evidence>
<sequence length="367" mass="38766">MKLSELLENAPPARYDVEDAVRAGRRLRRRRRTGVVIAAVVAVSAAIGVPQLTSRAAGPSPSLPAGPSPSVSPSPTVEAVRGPDLTYALHGFITGRLRVDDPYRWTVAGETAMIEKKGGQADAQEGEVTLYRPGIDPRSTLAGAKITATSAIHGRSAYRVDADGAPMLLWEYAEGAMALATVRADGPGKWALTPAELRQVAEALETGAPRPVLLAFVTSYVPPDYRIVEVAGRFSAGQLSSVQLVPADEAVARIGRPDPDPRTQKGSRGLMLWLSPTVPSDHGAPRAGVICPERVAIKGIPVEKQPKHCYTFLPGGKNVLEVFGTDADAESELRKMLDSARFGSVDQPSTWLPAGSGFPASAQVGGE</sequence>
<dbReference type="EMBL" id="BOQN01000061">
    <property type="protein sequence ID" value="GIM92941.1"/>
    <property type="molecule type" value="Genomic_DNA"/>
</dbReference>
<keyword evidence="2" id="KW-1133">Transmembrane helix</keyword>
<proteinExistence type="predicted"/>
<dbReference type="AlphaFoldDB" id="A0A919TDQ0"/>
<feature type="region of interest" description="Disordered" evidence="1">
    <location>
        <begin position="53"/>
        <end position="77"/>
    </location>
</feature>
<comment type="caution">
    <text evidence="3">The sequence shown here is derived from an EMBL/GenBank/DDBJ whole genome shotgun (WGS) entry which is preliminary data.</text>
</comment>
<name>A0A919TDQ0_9ACTN</name>
<dbReference type="RefSeq" id="WP_213008777.1">
    <property type="nucleotide sequence ID" value="NZ_BOQN01000061.1"/>
</dbReference>
<keyword evidence="2" id="KW-0812">Transmembrane</keyword>
<accession>A0A919TDQ0</accession>
<protein>
    <submittedName>
        <fullName evidence="3">Uncharacterized protein</fullName>
    </submittedName>
</protein>
<feature type="compositionally biased region" description="Pro residues" evidence="1">
    <location>
        <begin position="61"/>
        <end position="72"/>
    </location>
</feature>
<keyword evidence="4" id="KW-1185">Reference proteome</keyword>
<organism evidence="3 4">
    <name type="scientific">Paractinoplanes toevensis</name>
    <dbReference type="NCBI Taxonomy" id="571911"/>
    <lineage>
        <taxon>Bacteria</taxon>
        <taxon>Bacillati</taxon>
        <taxon>Actinomycetota</taxon>
        <taxon>Actinomycetes</taxon>
        <taxon>Micromonosporales</taxon>
        <taxon>Micromonosporaceae</taxon>
        <taxon>Paractinoplanes</taxon>
    </lineage>
</organism>
<evidence type="ECO:0000256" key="2">
    <source>
        <dbReference type="SAM" id="Phobius"/>
    </source>
</evidence>
<reference evidence="3 4" key="1">
    <citation type="submission" date="2021-03" db="EMBL/GenBank/DDBJ databases">
        <title>Whole genome shotgun sequence of Actinoplanes toevensis NBRC 105298.</title>
        <authorList>
            <person name="Komaki H."/>
            <person name="Tamura T."/>
        </authorList>
    </citation>
    <scope>NUCLEOTIDE SEQUENCE [LARGE SCALE GENOMIC DNA]</scope>
    <source>
        <strain evidence="3 4">NBRC 105298</strain>
    </source>
</reference>
<feature type="transmembrane region" description="Helical" evidence="2">
    <location>
        <begin position="35"/>
        <end position="53"/>
    </location>
</feature>
<evidence type="ECO:0000313" key="4">
    <source>
        <dbReference type="Proteomes" id="UP000677082"/>
    </source>
</evidence>